<feature type="domain" description="HTH marR-type" evidence="1">
    <location>
        <begin position="27"/>
        <end position="159"/>
    </location>
</feature>
<sequence>MTDTAPGPHPHLNPPRRGEDALAADTDARLGSYLKQAEQALMAAKSDALRPLGLTVAQYAAMMALYYVPGQSSAQLARAAAVTPQTMSTILTKLSGKGLISRTPSPLHSKVLVTELTPAGEKLLKEADTKARGIEQRLSDEFSPEEHATLRALLHRATELLREQ</sequence>
<evidence type="ECO:0000259" key="1">
    <source>
        <dbReference type="PROSITE" id="PS50995"/>
    </source>
</evidence>
<evidence type="ECO:0000313" key="2">
    <source>
        <dbReference type="EMBL" id="AWT26346.1"/>
    </source>
</evidence>
<reference evidence="3" key="1">
    <citation type="submission" date="2017-11" db="EMBL/GenBank/DDBJ databases">
        <title>Otitis media/interna in a cat caused by the recently described species Corynebacterium provencense.</title>
        <authorList>
            <person name="Kittl S."/>
            <person name="Brodard I."/>
            <person name="Rychener L."/>
            <person name="Jores J."/>
            <person name="Roosje P."/>
            <person name="Gobeli Brawand S."/>
        </authorList>
    </citation>
    <scope>NUCLEOTIDE SEQUENCE [LARGE SCALE GENOMIC DNA]</scope>
    <source>
        <strain evidence="3">17KM38</strain>
    </source>
</reference>
<dbReference type="InterPro" id="IPR000835">
    <property type="entry name" value="HTH_MarR-typ"/>
</dbReference>
<dbReference type="AlphaFoldDB" id="A0A2Z3YPA7"/>
<dbReference type="InterPro" id="IPR036390">
    <property type="entry name" value="WH_DNA-bd_sf"/>
</dbReference>
<dbReference type="SUPFAM" id="SSF46785">
    <property type="entry name" value="Winged helix' DNA-binding domain"/>
    <property type="match status" value="1"/>
</dbReference>
<dbReference type="Proteomes" id="UP000247696">
    <property type="component" value="Chromosome"/>
</dbReference>
<protein>
    <submittedName>
        <fullName evidence="2">Putative HTH-type transcriptional regulator</fullName>
    </submittedName>
</protein>
<dbReference type="PANTHER" id="PTHR33164:SF43">
    <property type="entry name" value="HTH-TYPE TRANSCRIPTIONAL REPRESSOR YETL"/>
    <property type="match status" value="1"/>
</dbReference>
<dbReference type="RefSeq" id="WP_227870976.1">
    <property type="nucleotide sequence ID" value="NZ_CP024988.1"/>
</dbReference>
<dbReference type="GO" id="GO:0003700">
    <property type="term" value="F:DNA-binding transcription factor activity"/>
    <property type="evidence" value="ECO:0007669"/>
    <property type="project" value="InterPro"/>
</dbReference>
<dbReference type="InterPro" id="IPR036388">
    <property type="entry name" value="WH-like_DNA-bd_sf"/>
</dbReference>
<dbReference type="EMBL" id="CP024988">
    <property type="protein sequence ID" value="AWT26346.1"/>
    <property type="molecule type" value="Genomic_DNA"/>
</dbReference>
<dbReference type="Pfam" id="PF12802">
    <property type="entry name" value="MarR_2"/>
    <property type="match status" value="1"/>
</dbReference>
<dbReference type="PROSITE" id="PS50995">
    <property type="entry name" value="HTH_MARR_2"/>
    <property type="match status" value="1"/>
</dbReference>
<organism evidence="2 3">
    <name type="scientific">Corynebacterium provencense</name>
    <dbReference type="NCBI Taxonomy" id="1737425"/>
    <lineage>
        <taxon>Bacteria</taxon>
        <taxon>Bacillati</taxon>
        <taxon>Actinomycetota</taxon>
        <taxon>Actinomycetes</taxon>
        <taxon>Mycobacteriales</taxon>
        <taxon>Corynebacteriaceae</taxon>
        <taxon>Corynebacterium</taxon>
    </lineage>
</organism>
<dbReference type="Gene3D" id="1.10.10.10">
    <property type="entry name" value="Winged helix-like DNA-binding domain superfamily/Winged helix DNA-binding domain"/>
    <property type="match status" value="1"/>
</dbReference>
<proteinExistence type="predicted"/>
<dbReference type="GO" id="GO:0006950">
    <property type="term" value="P:response to stress"/>
    <property type="evidence" value="ECO:0007669"/>
    <property type="project" value="TreeGrafter"/>
</dbReference>
<dbReference type="KEGG" id="cpre:Csp1_15610"/>
<dbReference type="InterPro" id="IPR039422">
    <property type="entry name" value="MarR/SlyA-like"/>
</dbReference>
<dbReference type="SMART" id="SM00347">
    <property type="entry name" value="HTH_MARR"/>
    <property type="match status" value="1"/>
</dbReference>
<accession>A0A2Z3YPA7</accession>
<gene>
    <name evidence="2" type="ORF">Csp1_15610</name>
</gene>
<evidence type="ECO:0000313" key="3">
    <source>
        <dbReference type="Proteomes" id="UP000247696"/>
    </source>
</evidence>
<name>A0A2Z3YPA7_9CORY</name>
<keyword evidence="3" id="KW-1185">Reference proteome</keyword>
<dbReference type="PANTHER" id="PTHR33164">
    <property type="entry name" value="TRANSCRIPTIONAL REGULATOR, MARR FAMILY"/>
    <property type="match status" value="1"/>
</dbReference>